<dbReference type="PANTHER" id="PTHR30160:SF19">
    <property type="entry name" value="LIPOPOLYSACCHARIDE HEPTOSYLTRANSFERASE 1"/>
    <property type="match status" value="1"/>
</dbReference>
<evidence type="ECO:0000256" key="6">
    <source>
        <dbReference type="ARBA" id="ARBA00022679"/>
    </source>
</evidence>
<evidence type="ECO:0000313" key="15">
    <source>
        <dbReference type="Proteomes" id="UP000003019"/>
    </source>
</evidence>
<dbReference type="EMBL" id="AGAY01000086">
    <property type="protein sequence ID" value="EGY51339.1"/>
    <property type="molecule type" value="Genomic_DNA"/>
</dbReference>
<keyword evidence="15" id="KW-1185">Reference proteome</keyword>
<dbReference type="GO" id="GO:0005829">
    <property type="term" value="C:cytosol"/>
    <property type="evidence" value="ECO:0007669"/>
    <property type="project" value="TreeGrafter"/>
</dbReference>
<gene>
    <name evidence="14" type="primary">rfaC</name>
    <name evidence="14" type="ORF">HMPREF9371_2460</name>
</gene>
<reference evidence="14 15" key="1">
    <citation type="submission" date="2011-05" db="EMBL/GenBank/DDBJ databases">
        <authorList>
            <person name="Muzny D."/>
            <person name="Qin X."/>
            <person name="Deng J."/>
            <person name="Jiang H."/>
            <person name="Liu Y."/>
            <person name="Qu J."/>
            <person name="Song X.-Z."/>
            <person name="Zhang L."/>
            <person name="Thornton R."/>
            <person name="Coyle M."/>
            <person name="Francisco L."/>
            <person name="Jackson L."/>
            <person name="Javaid M."/>
            <person name="Korchina V."/>
            <person name="Kovar C."/>
            <person name="Mata R."/>
            <person name="Mathew T."/>
            <person name="Ngo R."/>
            <person name="Nguyen L."/>
            <person name="Nguyen N."/>
            <person name="Okwuonu G."/>
            <person name="Ongeri F."/>
            <person name="Pham C."/>
            <person name="Simmons D."/>
            <person name="Wilczek-Boney K."/>
            <person name="Hale W."/>
            <person name="Jakkamsetti A."/>
            <person name="Pham P."/>
            <person name="Ruth R."/>
            <person name="San Lucas F."/>
            <person name="Warren J."/>
            <person name="Zhang J."/>
            <person name="Zhao Z."/>
            <person name="Zhou C."/>
            <person name="Zhu D."/>
            <person name="Lee S."/>
            <person name="Bess C."/>
            <person name="Blankenburg K."/>
            <person name="Forbes L."/>
            <person name="Fu Q."/>
            <person name="Gubbala S."/>
            <person name="Hirani K."/>
            <person name="Jayaseelan J.C."/>
            <person name="Lara F."/>
            <person name="Munidasa M."/>
            <person name="Palculict T."/>
            <person name="Patil S."/>
            <person name="Pu L.-L."/>
            <person name="Saada N."/>
            <person name="Tang L."/>
            <person name="Weissenberger G."/>
            <person name="Zhu Y."/>
            <person name="Hemphill L."/>
            <person name="Shang Y."/>
            <person name="Youmans B."/>
            <person name="Ayvaz T."/>
            <person name="Ross M."/>
            <person name="Santibanez J."/>
            <person name="Aqrawi P."/>
            <person name="Gross S."/>
            <person name="Joshi V."/>
            <person name="Fowler G."/>
            <person name="Nazareth L."/>
            <person name="Reid J."/>
            <person name="Worley K."/>
            <person name="Petrosino J."/>
            <person name="Highlander S."/>
            <person name="Gibbs R."/>
        </authorList>
    </citation>
    <scope>NUCLEOTIDE SEQUENCE [LARGE SCALE GENOMIC DNA]</scope>
    <source>
        <strain evidence="14 15">871</strain>
    </source>
</reference>
<keyword evidence="6 14" id="KW-0808">Transferase</keyword>
<evidence type="ECO:0000256" key="8">
    <source>
        <dbReference type="ARBA" id="ARBA00023136"/>
    </source>
</evidence>
<dbReference type="CDD" id="cd03789">
    <property type="entry name" value="GT9_LPS_heptosyltransferase"/>
    <property type="match status" value="1"/>
</dbReference>
<keyword evidence="4" id="KW-0997">Cell inner membrane</keyword>
<organism evidence="14 15">
    <name type="scientific">Neisseria shayeganii 871</name>
    <dbReference type="NCBI Taxonomy" id="1032488"/>
    <lineage>
        <taxon>Bacteria</taxon>
        <taxon>Pseudomonadati</taxon>
        <taxon>Pseudomonadota</taxon>
        <taxon>Betaproteobacteria</taxon>
        <taxon>Neisseriales</taxon>
        <taxon>Neisseriaceae</taxon>
        <taxon>Neisseria</taxon>
    </lineage>
</organism>
<dbReference type="PATRIC" id="fig|1032488.3.peg.2317"/>
<evidence type="ECO:0000256" key="1">
    <source>
        <dbReference type="ARBA" id="ARBA00004515"/>
    </source>
</evidence>
<evidence type="ECO:0000256" key="4">
    <source>
        <dbReference type="ARBA" id="ARBA00022519"/>
    </source>
</evidence>
<comment type="subcellular location">
    <subcellularLocation>
        <location evidence="1">Cell inner membrane</location>
        <topology evidence="1">Peripheral membrane protein</topology>
        <orientation evidence="1">Cytoplasmic side</orientation>
    </subcellularLocation>
</comment>
<proteinExistence type="inferred from homology"/>
<evidence type="ECO:0000256" key="10">
    <source>
        <dbReference type="ARBA" id="ARBA00044041"/>
    </source>
</evidence>
<dbReference type="PANTHER" id="PTHR30160">
    <property type="entry name" value="TETRAACYLDISACCHARIDE 4'-KINASE-RELATED"/>
    <property type="match status" value="1"/>
</dbReference>
<dbReference type="HOGENOM" id="CLU_038371_6_0_4"/>
<dbReference type="InterPro" id="IPR002201">
    <property type="entry name" value="Glyco_trans_9"/>
</dbReference>
<dbReference type="InterPro" id="IPR011908">
    <property type="entry name" value="LipoPS_heptosylTferase-I"/>
</dbReference>
<keyword evidence="7" id="KW-0448">Lipopolysaccharide biosynthesis</keyword>
<dbReference type="OrthoDB" id="9767552at2"/>
<evidence type="ECO:0000256" key="13">
    <source>
        <dbReference type="ARBA" id="ARBA00049201"/>
    </source>
</evidence>
<dbReference type="GO" id="GO:0005886">
    <property type="term" value="C:plasma membrane"/>
    <property type="evidence" value="ECO:0007669"/>
    <property type="project" value="UniProtKB-SubCell"/>
</dbReference>
<evidence type="ECO:0000256" key="3">
    <source>
        <dbReference type="ARBA" id="ARBA00022475"/>
    </source>
</evidence>
<dbReference type="Proteomes" id="UP000003019">
    <property type="component" value="Unassembled WGS sequence"/>
</dbReference>
<name>G4CLG9_9NEIS</name>
<evidence type="ECO:0000256" key="5">
    <source>
        <dbReference type="ARBA" id="ARBA00022676"/>
    </source>
</evidence>
<keyword evidence="3" id="KW-1003">Cell membrane</keyword>
<dbReference type="AlphaFoldDB" id="G4CLG9"/>
<evidence type="ECO:0000256" key="12">
    <source>
        <dbReference type="ARBA" id="ARBA00044330"/>
    </source>
</evidence>
<comment type="pathway">
    <text evidence="2">Bacterial outer membrane biogenesis; LPS core biosynthesis.</text>
</comment>
<keyword evidence="5 14" id="KW-0328">Glycosyltransferase</keyword>
<evidence type="ECO:0000256" key="2">
    <source>
        <dbReference type="ARBA" id="ARBA00004713"/>
    </source>
</evidence>
<dbReference type="InterPro" id="IPR051199">
    <property type="entry name" value="LPS_LOS_Heptosyltrfase"/>
</dbReference>
<evidence type="ECO:0000313" key="14">
    <source>
        <dbReference type="EMBL" id="EGY51339.1"/>
    </source>
</evidence>
<evidence type="ECO:0000256" key="9">
    <source>
        <dbReference type="ARBA" id="ARBA00043995"/>
    </source>
</evidence>
<dbReference type="STRING" id="1032488.HMPREF9371_2460"/>
<dbReference type="RefSeq" id="WP_009120145.1">
    <property type="nucleotide sequence ID" value="NZ_JH164926.1"/>
</dbReference>
<dbReference type="GO" id="GO:0008713">
    <property type="term" value="F:ADP-heptose-lipopolysaccharide heptosyltransferase activity"/>
    <property type="evidence" value="ECO:0007669"/>
    <property type="project" value="TreeGrafter"/>
</dbReference>
<comment type="caution">
    <text evidence="14">The sequence shown here is derived from an EMBL/GenBank/DDBJ whole genome shotgun (WGS) entry which is preliminary data.</text>
</comment>
<evidence type="ECO:0000256" key="11">
    <source>
        <dbReference type="ARBA" id="ARBA00044190"/>
    </source>
</evidence>
<dbReference type="GO" id="GO:0009244">
    <property type="term" value="P:lipopolysaccharide core region biosynthetic process"/>
    <property type="evidence" value="ECO:0007669"/>
    <property type="project" value="InterPro"/>
</dbReference>
<keyword evidence="8" id="KW-0472">Membrane</keyword>
<dbReference type="EC" id="2.4.99.23" evidence="10"/>
<accession>G4CLG9</accession>
<evidence type="ECO:0000256" key="7">
    <source>
        <dbReference type="ARBA" id="ARBA00022985"/>
    </source>
</evidence>
<dbReference type="SUPFAM" id="SSF53756">
    <property type="entry name" value="UDP-Glycosyltransferase/glycogen phosphorylase"/>
    <property type="match status" value="1"/>
</dbReference>
<sequence length="323" mass="36270">MKILLVRLSSMGDLIHTLPAIQDLSLHQPEIELHWLTETAFADIPRLHPFVRKTIPMGWRMWRKNLFDRAVRREIYALKQILETNAYDFVLDSQGLLKSALFARMAKAPVKGFDQHSAREGITAWFYRQGFQVAKGRDAVWRNRELFAKVFSYSFDKAVNFGIKLPSDAIVSELPQHFRVALHATSRDSKLWPEEHWIALLKKLHEQDGAGVWLPWGNEGERQRALRLAGKIPGAWVSGRLDLLQTAYVLQQSAGVVGVDTGLLHLANGLDKPLIGIYTDTDPAKTGVQTSPWAFNLGGIGKIPAVNEVFSALSEAEKTRGAT</sequence>
<protein>
    <recommendedName>
        <fullName evidence="11">Lipopolysaccharide heptosyltransferase 1</fullName>
        <ecNumber evidence="10">2.4.99.23</ecNumber>
    </recommendedName>
    <alternativeName>
        <fullName evidence="12">ADP-heptose:lipopolysaccharide heptosyltransferase I</fullName>
    </alternativeName>
</protein>
<comment type="similarity">
    <text evidence="9">Belongs to the glycosyltransferase 9 family.</text>
</comment>
<comment type="catalytic activity">
    <reaction evidence="13">
        <text>an alpha-Kdo-(2-&gt;4)-alpha-Kdo-(2-&gt;6)-lipid A + ADP-L-glycero-beta-D-manno-heptose = an L-alpha-D-Hep-(1-&gt;5)-[alpha-Kdo-(2-&gt;4)]-alpha-Kdo-(2-&gt;6)-lipid A + ADP + H(+)</text>
        <dbReference type="Rhea" id="RHEA:74067"/>
        <dbReference type="ChEBI" id="CHEBI:15378"/>
        <dbReference type="ChEBI" id="CHEBI:61506"/>
        <dbReference type="ChEBI" id="CHEBI:176431"/>
        <dbReference type="ChEBI" id="CHEBI:193068"/>
        <dbReference type="ChEBI" id="CHEBI:456216"/>
        <dbReference type="EC" id="2.4.99.23"/>
    </reaction>
</comment>
<dbReference type="Pfam" id="PF01075">
    <property type="entry name" value="Glyco_transf_9"/>
    <property type="match status" value="1"/>
</dbReference>
<dbReference type="Gene3D" id="3.40.50.2000">
    <property type="entry name" value="Glycogen Phosphorylase B"/>
    <property type="match status" value="2"/>
</dbReference>
<dbReference type="NCBIfam" id="TIGR02193">
    <property type="entry name" value="heptsyl_trn_I"/>
    <property type="match status" value="1"/>
</dbReference>